<dbReference type="SUPFAM" id="SSF55874">
    <property type="entry name" value="ATPase domain of HSP90 chaperone/DNA topoisomerase II/histidine kinase"/>
    <property type="match status" value="1"/>
</dbReference>
<dbReference type="Pfam" id="PF25487">
    <property type="entry name" value="ETR1_N"/>
    <property type="match status" value="1"/>
</dbReference>
<evidence type="ECO:0000259" key="8">
    <source>
        <dbReference type="PROSITE" id="PS50112"/>
    </source>
</evidence>
<dbReference type="InterPro" id="IPR000700">
    <property type="entry name" value="PAS-assoc_C"/>
</dbReference>
<dbReference type="Proteomes" id="UP000239724">
    <property type="component" value="Unassembled WGS sequence"/>
</dbReference>
<dbReference type="PROSITE" id="PS50109">
    <property type="entry name" value="HIS_KIN"/>
    <property type="match status" value="1"/>
</dbReference>
<dbReference type="EC" id="2.7.13.3" evidence="2"/>
<dbReference type="Pfam" id="PF02518">
    <property type="entry name" value="HATPase_c"/>
    <property type="match status" value="1"/>
</dbReference>
<comment type="catalytic activity">
    <reaction evidence="1">
        <text>ATP + protein L-histidine = ADP + protein N-phospho-L-histidine.</text>
        <dbReference type="EC" id="2.7.13.3"/>
    </reaction>
</comment>
<evidence type="ECO:0000256" key="5">
    <source>
        <dbReference type="SAM" id="Phobius"/>
    </source>
</evidence>
<dbReference type="Gene3D" id="3.30.565.10">
    <property type="entry name" value="Histidine kinase-like ATPase, C-terminal domain"/>
    <property type="match status" value="1"/>
</dbReference>
<dbReference type="AlphaFoldDB" id="A0A2S6N024"/>
<dbReference type="NCBIfam" id="TIGR00229">
    <property type="entry name" value="sensory_box"/>
    <property type="match status" value="1"/>
</dbReference>
<evidence type="ECO:0000256" key="2">
    <source>
        <dbReference type="ARBA" id="ARBA00012438"/>
    </source>
</evidence>
<keyword evidence="5" id="KW-1133">Transmembrane helix</keyword>
<feature type="domain" description="PAS" evidence="8">
    <location>
        <begin position="135"/>
        <end position="180"/>
    </location>
</feature>
<gene>
    <name evidence="10" type="ORF">CCS01_25725</name>
</gene>
<dbReference type="Gene3D" id="1.10.287.130">
    <property type="match status" value="1"/>
</dbReference>
<sequence length="652" mass="70207">MLSWLFDTASLTPHGFCLLWEPGLIWAYAFSDGVTALAYFTIPVALGIFAHRRRDLVFRPVFWLFATFILLCGTTHLFDVLTLWIPAYGVQAVVKAATALVSIVTAVVLWPLLPQALALPSAAQLQAANIALQESEARHRASFELSPVPMHTCDGDGILTGASRSWLSLLGYRQEEVVGRPLSAFWAPGFDLWGESAWTQLMTRGEITDLDRRFKRRDGTVIDTLVSARLERQGESVSIIAALVDVTARKHAEAALRASEERLHHAQKMEAVGQLTGGIAHDFNNMLQSISGSLDVIEAAIVQGKTDLVTRFVGTARKAIERASGLTHRMLAFARRQALQPRPVDPDRLVRDMEELIGRTLGPGIQPELRLGDGVWTVLCDANQLESALLNLAINARDAMPDGGTLTIATADRQLEAADLADQDEAKPGGYVEIAVADTGSGMTPDVLARAFEPFFTTKPTGRGTGLGLSQVFGFVRQSGGFVRLESEPGHGTTVRIYLPRFLRAADAPPAAATGPSAPLVPGDVRVTGSVLVVEDEADVRDMIVRMLRELGCAVLEAGDGPAGLKIVQSGEHLDLLVTDVGLPGLNGRQLADAARERWPDLPVILITGYAGRALEAGELAPGMELMRKPFALAALTNRVRALLVEAPSAPC</sequence>
<feature type="modified residue" description="4-aspartylphosphate" evidence="4">
    <location>
        <position position="580"/>
    </location>
</feature>
<dbReference type="PROSITE" id="PS50110">
    <property type="entry name" value="RESPONSE_REGULATORY"/>
    <property type="match status" value="1"/>
</dbReference>
<dbReference type="Pfam" id="PF13426">
    <property type="entry name" value="PAS_9"/>
    <property type="match status" value="1"/>
</dbReference>
<dbReference type="PANTHER" id="PTHR43065">
    <property type="entry name" value="SENSOR HISTIDINE KINASE"/>
    <property type="match status" value="1"/>
</dbReference>
<evidence type="ECO:0000313" key="10">
    <source>
        <dbReference type="EMBL" id="PPQ27977.1"/>
    </source>
</evidence>
<dbReference type="InterPro" id="IPR003661">
    <property type="entry name" value="HisK_dim/P_dom"/>
</dbReference>
<dbReference type="SMART" id="SM00091">
    <property type="entry name" value="PAS"/>
    <property type="match status" value="1"/>
</dbReference>
<feature type="domain" description="Response regulatory" evidence="7">
    <location>
        <begin position="530"/>
        <end position="644"/>
    </location>
</feature>
<dbReference type="PROSITE" id="PS50112">
    <property type="entry name" value="PAS"/>
    <property type="match status" value="1"/>
</dbReference>
<dbReference type="Pfam" id="PF00072">
    <property type="entry name" value="Response_reg"/>
    <property type="match status" value="1"/>
</dbReference>
<dbReference type="SUPFAM" id="SSF47384">
    <property type="entry name" value="Homodimeric domain of signal transducing histidine kinase"/>
    <property type="match status" value="1"/>
</dbReference>
<dbReference type="InterPro" id="IPR036890">
    <property type="entry name" value="HATPase_C_sf"/>
</dbReference>
<comment type="caution">
    <text evidence="10">The sequence shown here is derived from an EMBL/GenBank/DDBJ whole genome shotgun (WGS) entry which is preliminary data.</text>
</comment>
<name>A0A2S6N024_RHOGL</name>
<feature type="domain" description="Histidine kinase" evidence="6">
    <location>
        <begin position="278"/>
        <end position="503"/>
    </location>
</feature>
<evidence type="ECO:0000259" key="9">
    <source>
        <dbReference type="PROSITE" id="PS50113"/>
    </source>
</evidence>
<dbReference type="Gene3D" id="3.40.50.2300">
    <property type="match status" value="1"/>
</dbReference>
<evidence type="ECO:0000256" key="3">
    <source>
        <dbReference type="ARBA" id="ARBA00022553"/>
    </source>
</evidence>
<dbReference type="InterPro" id="IPR011006">
    <property type="entry name" value="CheY-like_superfamily"/>
</dbReference>
<dbReference type="InterPro" id="IPR004358">
    <property type="entry name" value="Sig_transdc_His_kin-like_C"/>
</dbReference>
<reference evidence="10 11" key="1">
    <citation type="journal article" date="2018" name="Arch. Microbiol.">
        <title>New insights into the metabolic potential of the phototrophic purple bacterium Rhodopila globiformis DSM 161(T) from its draft genome sequence and evidence for a vanadium-dependent nitrogenase.</title>
        <authorList>
            <person name="Imhoff J.F."/>
            <person name="Rahn T."/>
            <person name="Kunzel S."/>
            <person name="Neulinger S.C."/>
        </authorList>
    </citation>
    <scope>NUCLEOTIDE SEQUENCE [LARGE SCALE GENOMIC DNA]</scope>
    <source>
        <strain evidence="10 11">DSM 161</strain>
    </source>
</reference>
<dbReference type="OrthoDB" id="9796100at2"/>
<keyword evidence="3 4" id="KW-0597">Phosphoprotein</keyword>
<dbReference type="EMBL" id="NHRY01000251">
    <property type="protein sequence ID" value="PPQ27977.1"/>
    <property type="molecule type" value="Genomic_DNA"/>
</dbReference>
<evidence type="ECO:0000256" key="1">
    <source>
        <dbReference type="ARBA" id="ARBA00000085"/>
    </source>
</evidence>
<dbReference type="InterPro" id="IPR005467">
    <property type="entry name" value="His_kinase_dom"/>
</dbReference>
<proteinExistence type="predicted"/>
<dbReference type="GO" id="GO:0000155">
    <property type="term" value="F:phosphorelay sensor kinase activity"/>
    <property type="evidence" value="ECO:0007669"/>
    <property type="project" value="InterPro"/>
</dbReference>
<evidence type="ECO:0000256" key="4">
    <source>
        <dbReference type="PROSITE-ProRule" id="PRU00169"/>
    </source>
</evidence>
<dbReference type="PANTHER" id="PTHR43065:SF42">
    <property type="entry name" value="TWO-COMPONENT SENSOR PPRA"/>
    <property type="match status" value="1"/>
</dbReference>
<feature type="transmembrane region" description="Helical" evidence="5">
    <location>
        <begin position="25"/>
        <end position="49"/>
    </location>
</feature>
<dbReference type="SMART" id="SM00388">
    <property type="entry name" value="HisKA"/>
    <property type="match status" value="1"/>
</dbReference>
<accession>A0A2S6N024</accession>
<feature type="transmembrane region" description="Helical" evidence="5">
    <location>
        <begin position="61"/>
        <end position="86"/>
    </location>
</feature>
<dbReference type="SMART" id="SM00387">
    <property type="entry name" value="HATPase_c"/>
    <property type="match status" value="1"/>
</dbReference>
<dbReference type="InterPro" id="IPR035965">
    <property type="entry name" value="PAS-like_dom_sf"/>
</dbReference>
<organism evidence="10 11">
    <name type="scientific">Rhodopila globiformis</name>
    <name type="common">Rhodopseudomonas globiformis</name>
    <dbReference type="NCBI Taxonomy" id="1071"/>
    <lineage>
        <taxon>Bacteria</taxon>
        <taxon>Pseudomonadati</taxon>
        <taxon>Pseudomonadota</taxon>
        <taxon>Alphaproteobacteria</taxon>
        <taxon>Acetobacterales</taxon>
        <taxon>Acetobacteraceae</taxon>
        <taxon>Rhodopila</taxon>
    </lineage>
</organism>
<dbReference type="InterPro" id="IPR036097">
    <property type="entry name" value="HisK_dim/P_sf"/>
</dbReference>
<dbReference type="PRINTS" id="PR00344">
    <property type="entry name" value="BCTRLSENSOR"/>
</dbReference>
<dbReference type="CDD" id="cd00130">
    <property type="entry name" value="PAS"/>
    <property type="match status" value="1"/>
</dbReference>
<keyword evidence="5" id="KW-0472">Membrane</keyword>
<dbReference type="SUPFAM" id="SSF52172">
    <property type="entry name" value="CheY-like"/>
    <property type="match status" value="1"/>
</dbReference>
<dbReference type="SUPFAM" id="SSF55785">
    <property type="entry name" value="PYP-like sensor domain (PAS domain)"/>
    <property type="match status" value="1"/>
</dbReference>
<dbReference type="Gene3D" id="3.30.450.20">
    <property type="entry name" value="PAS domain"/>
    <property type="match status" value="1"/>
</dbReference>
<dbReference type="SMART" id="SM00448">
    <property type="entry name" value="REC"/>
    <property type="match status" value="1"/>
</dbReference>
<evidence type="ECO:0000259" key="7">
    <source>
        <dbReference type="PROSITE" id="PS50110"/>
    </source>
</evidence>
<dbReference type="InterPro" id="IPR001789">
    <property type="entry name" value="Sig_transdc_resp-reg_receiver"/>
</dbReference>
<dbReference type="PROSITE" id="PS50113">
    <property type="entry name" value="PAC"/>
    <property type="match status" value="1"/>
</dbReference>
<keyword evidence="5" id="KW-0812">Transmembrane</keyword>
<dbReference type="Pfam" id="PF00512">
    <property type="entry name" value="HisKA"/>
    <property type="match status" value="1"/>
</dbReference>
<keyword evidence="11" id="KW-1185">Reference proteome</keyword>
<dbReference type="InterPro" id="IPR058544">
    <property type="entry name" value="ETR1_N"/>
</dbReference>
<protein>
    <recommendedName>
        <fullName evidence="2">histidine kinase</fullName>
        <ecNumber evidence="2">2.7.13.3</ecNumber>
    </recommendedName>
</protein>
<evidence type="ECO:0000259" key="6">
    <source>
        <dbReference type="PROSITE" id="PS50109"/>
    </source>
</evidence>
<dbReference type="CDD" id="cd18161">
    <property type="entry name" value="REC_hyHK_blue-like"/>
    <property type="match status" value="1"/>
</dbReference>
<dbReference type="InterPro" id="IPR000014">
    <property type="entry name" value="PAS"/>
</dbReference>
<dbReference type="InterPro" id="IPR003594">
    <property type="entry name" value="HATPase_dom"/>
</dbReference>
<feature type="domain" description="PAC" evidence="9">
    <location>
        <begin position="208"/>
        <end position="258"/>
    </location>
</feature>
<evidence type="ECO:0000313" key="11">
    <source>
        <dbReference type="Proteomes" id="UP000239724"/>
    </source>
</evidence>
<dbReference type="RefSeq" id="WP_104521689.1">
    <property type="nucleotide sequence ID" value="NZ_NHRY01000251.1"/>
</dbReference>